<evidence type="ECO:0000313" key="7">
    <source>
        <dbReference type="Proteomes" id="UP000472267"/>
    </source>
</evidence>
<dbReference type="InterPro" id="IPR051515">
    <property type="entry name" value="IRG"/>
</dbReference>
<evidence type="ECO:0000313" key="6">
    <source>
        <dbReference type="Ensembl" id="ENSSFAP00005034548.1"/>
    </source>
</evidence>
<comment type="similarity">
    <text evidence="1">Belongs to the TRAFAC class dynamin-like GTPase superfamily. IRG family.</text>
</comment>
<dbReference type="Proteomes" id="UP000472267">
    <property type="component" value="Chromosome 19"/>
</dbReference>
<dbReference type="OMA" id="NTICADI"/>
<evidence type="ECO:0000256" key="4">
    <source>
        <dbReference type="ARBA" id="ARBA00023134"/>
    </source>
</evidence>
<dbReference type="Pfam" id="PF05049">
    <property type="entry name" value="IIGP"/>
    <property type="match status" value="1"/>
</dbReference>
<evidence type="ECO:0000256" key="3">
    <source>
        <dbReference type="ARBA" id="ARBA00022801"/>
    </source>
</evidence>
<reference evidence="6" key="2">
    <citation type="submission" date="2025-08" db="UniProtKB">
        <authorList>
            <consortium name="Ensembl"/>
        </authorList>
    </citation>
    <scope>IDENTIFICATION</scope>
</reference>
<protein>
    <recommendedName>
        <fullName evidence="5">IRG-type G domain-containing protein</fullName>
    </recommendedName>
</protein>
<keyword evidence="2" id="KW-0547">Nucleotide-binding</keyword>
<reference evidence="6" key="1">
    <citation type="submission" date="2019-06" db="EMBL/GenBank/DDBJ databases">
        <authorList>
            <consortium name="Wellcome Sanger Institute Data Sharing"/>
        </authorList>
    </citation>
    <scope>NUCLEOTIDE SEQUENCE [LARGE SCALE GENOMIC DNA]</scope>
</reference>
<dbReference type="InterPro" id="IPR030385">
    <property type="entry name" value="G_IRG_dom"/>
</dbReference>
<evidence type="ECO:0000256" key="2">
    <source>
        <dbReference type="ARBA" id="ARBA00022741"/>
    </source>
</evidence>
<evidence type="ECO:0000259" key="5">
    <source>
        <dbReference type="PROSITE" id="PS51716"/>
    </source>
</evidence>
<dbReference type="FunFam" id="3.40.50.300:FF:000541">
    <property type="entry name" value="Immunity related GTPase M"/>
    <property type="match status" value="1"/>
</dbReference>
<keyword evidence="7" id="KW-1185">Reference proteome</keyword>
<dbReference type="InParanoid" id="A0A672HZ49"/>
<organism evidence="6 7">
    <name type="scientific">Salarias fasciatus</name>
    <name type="common">Jewelled blenny</name>
    <name type="synonym">Blennius fasciatus</name>
    <dbReference type="NCBI Taxonomy" id="181472"/>
    <lineage>
        <taxon>Eukaryota</taxon>
        <taxon>Metazoa</taxon>
        <taxon>Chordata</taxon>
        <taxon>Craniata</taxon>
        <taxon>Vertebrata</taxon>
        <taxon>Euteleostomi</taxon>
        <taxon>Actinopterygii</taxon>
        <taxon>Neopterygii</taxon>
        <taxon>Teleostei</taxon>
        <taxon>Neoteleostei</taxon>
        <taxon>Acanthomorphata</taxon>
        <taxon>Ovalentaria</taxon>
        <taxon>Blenniimorphae</taxon>
        <taxon>Blenniiformes</taxon>
        <taxon>Blennioidei</taxon>
        <taxon>Blenniidae</taxon>
        <taxon>Salariinae</taxon>
        <taxon>Salarias</taxon>
    </lineage>
</organism>
<feature type="domain" description="IRG-type G" evidence="5">
    <location>
        <begin position="32"/>
        <end position="213"/>
    </location>
</feature>
<proteinExistence type="inferred from homology"/>
<sequence length="260" mass="29402">NMSQMHIKTAIEKSLAEGVAKINEYLEEQNNTPLKIAVTGECGSGKSTFINAFRGINDSDEGAAPTGVVETTTEVKAYPHPNLPNVTLWDLPGVGTPNFPADGYLKKVGFEKFDFFVIISAARFKENDVRLALEIKRMGKKFYFLRSKIDFDISNEERSKINFDRQETLKAIRENCIEGLHDQGLEAPQVFLVSSYELHDFDFHVLQETLERELPQHKRHAFLITINRASNCIVLYSVVLHSRAVFSPQCKTLVSSDNYL</sequence>
<dbReference type="InterPro" id="IPR027417">
    <property type="entry name" value="P-loop_NTPase"/>
</dbReference>
<dbReference type="InterPro" id="IPR007743">
    <property type="entry name" value="Immunity-related_GTPase-like"/>
</dbReference>
<dbReference type="Ensembl" id="ENSSFAT00005035848.1">
    <property type="protein sequence ID" value="ENSSFAP00005034548.1"/>
    <property type="gene ID" value="ENSSFAG00005017530.1"/>
</dbReference>
<keyword evidence="3" id="KW-0378">Hydrolase</keyword>
<dbReference type="AlphaFoldDB" id="A0A672HZ49"/>
<reference evidence="6" key="3">
    <citation type="submission" date="2025-09" db="UniProtKB">
        <authorList>
            <consortium name="Ensembl"/>
        </authorList>
    </citation>
    <scope>IDENTIFICATION</scope>
</reference>
<dbReference type="PANTHER" id="PTHR32341">
    <property type="entry name" value="INTERFERON-INDUCIBLE GTPASE"/>
    <property type="match status" value="1"/>
</dbReference>
<name>A0A672HZ49_SALFA</name>
<dbReference type="Gene3D" id="3.40.50.300">
    <property type="entry name" value="P-loop containing nucleotide triphosphate hydrolases"/>
    <property type="match status" value="1"/>
</dbReference>
<dbReference type="GO" id="GO:0016020">
    <property type="term" value="C:membrane"/>
    <property type="evidence" value="ECO:0007669"/>
    <property type="project" value="InterPro"/>
</dbReference>
<dbReference type="GO" id="GO:0016787">
    <property type="term" value="F:hydrolase activity"/>
    <property type="evidence" value="ECO:0007669"/>
    <property type="project" value="UniProtKB-KW"/>
</dbReference>
<dbReference type="PANTHER" id="PTHR32341:SF10">
    <property type="entry name" value="INTERFERON-INDUCIBLE GTPASE 5"/>
    <property type="match status" value="1"/>
</dbReference>
<evidence type="ECO:0000256" key="1">
    <source>
        <dbReference type="ARBA" id="ARBA00005429"/>
    </source>
</evidence>
<keyword evidence="4" id="KW-0342">GTP-binding</keyword>
<dbReference type="PROSITE" id="PS51716">
    <property type="entry name" value="G_IRG"/>
    <property type="match status" value="1"/>
</dbReference>
<accession>A0A672HZ49</accession>
<dbReference type="GO" id="GO:0005525">
    <property type="term" value="F:GTP binding"/>
    <property type="evidence" value="ECO:0007669"/>
    <property type="project" value="UniProtKB-KW"/>
</dbReference>
<dbReference type="SUPFAM" id="SSF52540">
    <property type="entry name" value="P-loop containing nucleoside triphosphate hydrolases"/>
    <property type="match status" value="1"/>
</dbReference>